<evidence type="ECO:0000313" key="5">
    <source>
        <dbReference type="Proteomes" id="UP001164746"/>
    </source>
</evidence>
<dbReference type="PANTHER" id="PTHR23080">
    <property type="entry name" value="THAP DOMAIN PROTEIN"/>
    <property type="match status" value="1"/>
</dbReference>
<gene>
    <name evidence="4" type="ORF">MAR_002054</name>
</gene>
<dbReference type="InterPro" id="IPR027806">
    <property type="entry name" value="HARBI1_dom"/>
</dbReference>
<dbReference type="Pfam" id="PF13359">
    <property type="entry name" value="DDE_Tnp_4"/>
    <property type="match status" value="1"/>
</dbReference>
<evidence type="ECO:0000256" key="2">
    <source>
        <dbReference type="ARBA" id="ARBA00022723"/>
    </source>
</evidence>
<evidence type="ECO:0000313" key="4">
    <source>
        <dbReference type="EMBL" id="WAR20216.1"/>
    </source>
</evidence>
<evidence type="ECO:0000259" key="3">
    <source>
        <dbReference type="Pfam" id="PF13359"/>
    </source>
</evidence>
<keyword evidence="2" id="KW-0479">Metal-binding</keyword>
<organism evidence="4 5">
    <name type="scientific">Mya arenaria</name>
    <name type="common">Soft-shell clam</name>
    <dbReference type="NCBI Taxonomy" id="6604"/>
    <lineage>
        <taxon>Eukaryota</taxon>
        <taxon>Metazoa</taxon>
        <taxon>Spiralia</taxon>
        <taxon>Lophotrochozoa</taxon>
        <taxon>Mollusca</taxon>
        <taxon>Bivalvia</taxon>
        <taxon>Autobranchia</taxon>
        <taxon>Heteroconchia</taxon>
        <taxon>Euheterodonta</taxon>
        <taxon>Imparidentia</taxon>
        <taxon>Neoheterodontei</taxon>
        <taxon>Myida</taxon>
        <taxon>Myoidea</taxon>
        <taxon>Myidae</taxon>
        <taxon>Mya</taxon>
    </lineage>
</organism>
<feature type="domain" description="DDE Tnp4" evidence="3">
    <location>
        <begin position="1"/>
        <end position="77"/>
    </location>
</feature>
<reference evidence="4" key="1">
    <citation type="submission" date="2022-11" db="EMBL/GenBank/DDBJ databases">
        <title>Centuries of genome instability and evolution in soft-shell clam transmissible cancer (bioRxiv).</title>
        <authorList>
            <person name="Hart S.F.M."/>
            <person name="Yonemitsu M.A."/>
            <person name="Giersch R.M."/>
            <person name="Beal B.F."/>
            <person name="Arriagada G."/>
            <person name="Davis B.W."/>
            <person name="Ostrander E.A."/>
            <person name="Goff S.P."/>
            <person name="Metzger M.J."/>
        </authorList>
    </citation>
    <scope>NUCLEOTIDE SEQUENCE</scope>
    <source>
        <strain evidence="4">MELC-2E11</strain>
        <tissue evidence="4">Siphon/mantle</tissue>
    </source>
</reference>
<accession>A0ABY7FLW5</accession>
<proteinExistence type="predicted"/>
<dbReference type="EMBL" id="CP111022">
    <property type="protein sequence ID" value="WAR20216.1"/>
    <property type="molecule type" value="Genomic_DNA"/>
</dbReference>
<protein>
    <recommendedName>
        <fullName evidence="3">DDE Tnp4 domain-containing protein</fullName>
    </recommendedName>
</protein>
<evidence type="ECO:0000256" key="1">
    <source>
        <dbReference type="ARBA" id="ARBA00001968"/>
    </source>
</evidence>
<name>A0ABY7FLW5_MYAAR</name>
<sequence>MADSGFEISSELSKQGADLNIPPFKNGNHQLTLQQVEKTRRIAEVRIHVERAIQRIKTFNRLNGTIPASLHMVAEDILKNLQLPD</sequence>
<keyword evidence="5" id="KW-1185">Reference proteome</keyword>
<comment type="cofactor">
    <cofactor evidence="1">
        <name>a divalent metal cation</name>
        <dbReference type="ChEBI" id="CHEBI:60240"/>
    </cofactor>
</comment>
<dbReference type="Proteomes" id="UP001164746">
    <property type="component" value="Chromosome 11"/>
</dbReference>